<name>A0A921FCM9_9BACT</name>
<evidence type="ECO:0000313" key="2">
    <source>
        <dbReference type="EMBL" id="HJF06705.1"/>
    </source>
</evidence>
<protein>
    <recommendedName>
        <fullName evidence="4">Phage-related membrane protein</fullName>
    </recommendedName>
</protein>
<accession>A0A921FCM9</accession>
<evidence type="ECO:0000313" key="3">
    <source>
        <dbReference type="Proteomes" id="UP000718012"/>
    </source>
</evidence>
<evidence type="ECO:0008006" key="4">
    <source>
        <dbReference type="Google" id="ProtNLM"/>
    </source>
</evidence>
<comment type="caution">
    <text evidence="2">The sequence shown here is derived from an EMBL/GenBank/DDBJ whole genome shotgun (WGS) entry which is preliminary data.</text>
</comment>
<reference evidence="2" key="1">
    <citation type="journal article" date="2021" name="PeerJ">
        <title>Extensive microbial diversity within the chicken gut microbiome revealed by metagenomics and culture.</title>
        <authorList>
            <person name="Gilroy R."/>
            <person name="Ravi A."/>
            <person name="Getino M."/>
            <person name="Pursley I."/>
            <person name="Horton D.L."/>
            <person name="Alikhan N.F."/>
            <person name="Baker D."/>
            <person name="Gharbi K."/>
            <person name="Hall N."/>
            <person name="Watson M."/>
            <person name="Adriaenssens E.M."/>
            <person name="Foster-Nyarko E."/>
            <person name="Jarju S."/>
            <person name="Secka A."/>
            <person name="Antonio M."/>
            <person name="Oren A."/>
            <person name="Chaudhuri R.R."/>
            <person name="La Ragione R."/>
            <person name="Hildebrand F."/>
            <person name="Pallen M.J."/>
        </authorList>
    </citation>
    <scope>NUCLEOTIDE SEQUENCE</scope>
    <source>
        <strain evidence="2">CHK165-8395</strain>
    </source>
</reference>
<dbReference type="Proteomes" id="UP000718012">
    <property type="component" value="Unassembled WGS sequence"/>
</dbReference>
<keyword evidence="1" id="KW-0472">Membrane</keyword>
<organism evidence="2 3">
    <name type="scientific">Phocaeicola coprocola</name>
    <dbReference type="NCBI Taxonomy" id="310298"/>
    <lineage>
        <taxon>Bacteria</taxon>
        <taxon>Pseudomonadati</taxon>
        <taxon>Bacteroidota</taxon>
        <taxon>Bacteroidia</taxon>
        <taxon>Bacteroidales</taxon>
        <taxon>Bacteroidaceae</taxon>
        <taxon>Phocaeicola</taxon>
    </lineage>
</organism>
<feature type="transmembrane region" description="Helical" evidence="1">
    <location>
        <begin position="359"/>
        <end position="382"/>
    </location>
</feature>
<proteinExistence type="predicted"/>
<feature type="transmembrane region" description="Helical" evidence="1">
    <location>
        <begin position="290"/>
        <end position="312"/>
    </location>
</feature>
<sequence length="392" mass="44695">MSSNNQRTFKDLVTIYKAATFAGTLSEASLILSNEELCDIINDITENPHDFGITLESGNIELGQTITLHITPPKLRLGQLHFSFNEYLKNPKNRIKEASNFFIIELNYHNRDKKSPAIISKYRDVLSLITLFKDCSAYLDETNFELVFVESNVLKIPVNYSSDDLMNVNGDLIHNLIANFAEDTHKDQKLTILASSIKSSCESKTKETSFSFMLRDLGQLYESYQKGYKVFVSGFSYEKILDQLRVAKIEEMGKIHKVFSDIQNQILGIPVATIIVATQMKQANGWDSQALINTAVVLGALFFTIMILFVLFNQWQTLTAINDELNHKKQQAEYNFKAIYEDIKDTFDSLTTRLLVQKVVFASLGIIVLCGLYLTFRFYFLLTPYAITYLFS</sequence>
<gene>
    <name evidence="2" type="ORF">K8U81_00725</name>
</gene>
<dbReference type="AlphaFoldDB" id="A0A921FCM9"/>
<evidence type="ECO:0000256" key="1">
    <source>
        <dbReference type="SAM" id="Phobius"/>
    </source>
</evidence>
<reference evidence="2" key="2">
    <citation type="submission" date="2021-09" db="EMBL/GenBank/DDBJ databases">
        <authorList>
            <person name="Gilroy R."/>
        </authorList>
    </citation>
    <scope>NUCLEOTIDE SEQUENCE</scope>
    <source>
        <strain evidence="2">CHK165-8395</strain>
    </source>
</reference>
<keyword evidence="1" id="KW-1133">Transmembrane helix</keyword>
<dbReference type="EMBL" id="DYXD01000014">
    <property type="protein sequence ID" value="HJF06705.1"/>
    <property type="molecule type" value="Genomic_DNA"/>
</dbReference>
<keyword evidence="1" id="KW-0812">Transmembrane</keyword>